<keyword evidence="1" id="KW-1185">Reference proteome</keyword>
<accession>A0AC58G9B5</accession>
<evidence type="ECO:0000313" key="1">
    <source>
        <dbReference type="Proteomes" id="UP000000437"/>
    </source>
</evidence>
<proteinExistence type="predicted"/>
<dbReference type="Proteomes" id="UP000000437">
    <property type="component" value="Chromosome 8"/>
</dbReference>
<organism evidence="1 2">
    <name type="scientific">Danio rerio</name>
    <name type="common">Zebrafish</name>
    <name type="synonym">Brachydanio rerio</name>
    <dbReference type="NCBI Taxonomy" id="7955"/>
    <lineage>
        <taxon>Eukaryota</taxon>
        <taxon>Metazoa</taxon>
        <taxon>Chordata</taxon>
        <taxon>Craniata</taxon>
        <taxon>Vertebrata</taxon>
        <taxon>Euteleostomi</taxon>
        <taxon>Actinopterygii</taxon>
        <taxon>Neopterygii</taxon>
        <taxon>Teleostei</taxon>
        <taxon>Ostariophysi</taxon>
        <taxon>Cypriniformes</taxon>
        <taxon>Danionidae</taxon>
        <taxon>Danioninae</taxon>
        <taxon>Danio</taxon>
    </lineage>
</organism>
<sequence>MDNEHLSTYFTSEHMSELEDFLSEATQPVVVHAMAATVPVFGEGVNGEVAPVLENMDFCRNLCSWLDEEWTAASDASTTLDEPFSVNVEKTTGSHLEIISFCSDFCPWLDEDWTAASDAGTVPDKMPEEMPDEISPRENTPENDTTEVQTGGSRRRRIHAFFKRVWKAIKKPFLCCRRRRVETQTPQGDPHTNAVEIDLDPEPVPRTSGLQNTVDLNPGPKPVLGTSWCRNTFDLNPDPELVLGTSGCKNTVDLNPDPELVLGTSGCKNTVDLNPDPEPAPGMFGRQFTVDPVPDLEPAPRASGLQFTVDPVPDPESPPRAPGRQFTVDLVPDPESAPRAPGRQFTVDSVPDPESAPRVPGRQFTVDLVPDPEPVPRASGCQNSVDPVPNPGYELRNCKSQFAIDIDSDPDSDPDSEPVPGPSGLQDTANGESSYATGPNRVFMKSLYRLGDILGTGSFGVTYKAIRKSDGKEVAIKRIRKRHGDHYISVPGYSKPVLREVAFMLMLKDPPKSIYLIEMYEWFDQEGFISLVLEYPKPCTSLRIFVKRRHTLKEPIARCLLHQLILGIQHSLDHGISHNDLHAENILVNTNTLELKVIDFGCASKCEDEEQRIIILGNIWSVGHLLYFMVNGKAPVYSRDEWQPRLLFKPKISSECCDLIEKCLNHNLETLEEVMQHEWMKKV</sequence>
<evidence type="ECO:0000313" key="2">
    <source>
        <dbReference type="RefSeq" id="XP_073766303.1"/>
    </source>
</evidence>
<gene>
    <name evidence="2" type="primary">LOC137496314</name>
</gene>
<name>A0AC58G9B5_DANRE</name>
<dbReference type="RefSeq" id="XP_073766303.1">
    <property type="nucleotide sequence ID" value="XM_073910202.1"/>
</dbReference>
<reference evidence="2" key="1">
    <citation type="submission" date="2025-08" db="UniProtKB">
        <authorList>
            <consortium name="RefSeq"/>
        </authorList>
    </citation>
    <scope>IDENTIFICATION</scope>
    <source>
        <strain evidence="2">Tuebingen</strain>
        <tissue evidence="2">Fibroblasts and whole tissue</tissue>
    </source>
</reference>
<protein>
    <submittedName>
        <fullName evidence="2">Uncharacterized protein isoform X1</fullName>
    </submittedName>
</protein>